<dbReference type="Pfam" id="PF10546">
    <property type="entry name" value="P63C"/>
    <property type="match status" value="1"/>
</dbReference>
<dbReference type="EMBL" id="LSLI01000027">
    <property type="protein sequence ID" value="KXS32535.1"/>
    <property type="molecule type" value="Genomic_DNA"/>
</dbReference>
<dbReference type="AlphaFoldDB" id="A0A139BUZ7"/>
<name>A0A139BUZ7_9PROT</name>
<organism evidence="3 4">
    <name type="scientific">Candidatus Gallionella acididurans</name>
    <dbReference type="NCBI Taxonomy" id="1796491"/>
    <lineage>
        <taxon>Bacteria</taxon>
        <taxon>Pseudomonadati</taxon>
        <taxon>Pseudomonadota</taxon>
        <taxon>Betaproteobacteria</taxon>
        <taxon>Nitrosomonadales</taxon>
        <taxon>Gallionellaceae</taxon>
        <taxon>Gallionella</taxon>
    </lineage>
</organism>
<evidence type="ECO:0000313" key="4">
    <source>
        <dbReference type="Proteomes" id="UP000070578"/>
    </source>
</evidence>
<evidence type="ECO:0000259" key="2">
    <source>
        <dbReference type="Pfam" id="PF10546"/>
    </source>
</evidence>
<dbReference type="InterPro" id="IPR018874">
    <property type="entry name" value="Phage_Mx8_p63_C"/>
</dbReference>
<reference evidence="3 4" key="2">
    <citation type="submission" date="2016-03" db="EMBL/GenBank/DDBJ databases">
        <title>New uncultured bacterium of the family Gallionellaceae from acid mine drainage: description and reconstruction of genome based on metagenomic analysis of microbial community.</title>
        <authorList>
            <person name="Kadnikov V."/>
            <person name="Ivasenko D."/>
            <person name="Beletsky A."/>
            <person name="Mardanov A."/>
            <person name="Danilova E."/>
            <person name="Pimenov N."/>
            <person name="Karnachuk O."/>
            <person name="Ravin N."/>
        </authorList>
    </citation>
    <scope>NUCLEOTIDE SEQUENCE [LARGE SCALE GENOMIC DNA]</scope>
    <source>
        <strain evidence="3">ShG14-8</strain>
    </source>
</reference>
<gene>
    <name evidence="3" type="ORF">AWT59_1368</name>
</gene>
<proteinExistence type="predicted"/>
<dbReference type="Proteomes" id="UP000070578">
    <property type="component" value="Unassembled WGS sequence"/>
</dbReference>
<feature type="region of interest" description="Disordered" evidence="1">
    <location>
        <begin position="1"/>
        <end position="26"/>
    </location>
</feature>
<protein>
    <recommendedName>
        <fullName evidence="2">Bacteriophage Mx8 p63 C-terminal domain-containing protein</fullName>
    </recommendedName>
</protein>
<reference evidence="3 4" key="1">
    <citation type="submission" date="2016-02" db="EMBL/GenBank/DDBJ databases">
        <authorList>
            <person name="Wen L."/>
            <person name="He K."/>
            <person name="Yang H."/>
        </authorList>
    </citation>
    <scope>NUCLEOTIDE SEQUENCE [LARGE SCALE GENOMIC DNA]</scope>
    <source>
        <strain evidence="3">ShG14-8</strain>
    </source>
</reference>
<feature type="compositionally biased region" description="Basic and acidic residues" evidence="1">
    <location>
        <begin position="16"/>
        <end position="26"/>
    </location>
</feature>
<sequence>MTNNDEPTGRAKGGKARADKLTPEQRREIAKKGAIARWGAGTLKATHKGNFKNDFGIDVECYVLDDENKTAVISQRGMGEALGLGGFGSRLPRFINGKTISKYIGPELREKLENPLIFQLINPGRDSSTGTNIHGYDVTILIDLCKIIIAAEADGKLTINQTGIAKQAHIILNASAKAGIQGLVYALSGYDRTKEEIITAFKLFVQEEAQKYEKEFPNELYEEWHRIYKIPVPQRGKPWNFKFLTIDHIYYPLAQSNGKILELVRANKAKDGDRKKKLFVFLSEIGTKALRMQLGRVLGMAETSANQEEYERKIRERFGPQKDLF</sequence>
<accession>A0A139BUZ7</accession>
<evidence type="ECO:0000313" key="3">
    <source>
        <dbReference type="EMBL" id="KXS32535.1"/>
    </source>
</evidence>
<comment type="caution">
    <text evidence="3">The sequence shown here is derived from an EMBL/GenBank/DDBJ whole genome shotgun (WGS) entry which is preliminary data.</text>
</comment>
<feature type="domain" description="Bacteriophage Mx8 p63 C-terminal" evidence="2">
    <location>
        <begin position="203"/>
        <end position="289"/>
    </location>
</feature>
<evidence type="ECO:0000256" key="1">
    <source>
        <dbReference type="SAM" id="MobiDB-lite"/>
    </source>
</evidence>